<dbReference type="InterPro" id="IPR036457">
    <property type="entry name" value="PPM-type-like_dom_sf"/>
</dbReference>
<feature type="signal peptide" evidence="5">
    <location>
        <begin position="1"/>
        <end position="26"/>
    </location>
</feature>
<evidence type="ECO:0000256" key="1">
    <source>
        <dbReference type="ARBA" id="ARBA00022801"/>
    </source>
</evidence>
<keyword evidence="4" id="KW-0812">Transmembrane</keyword>
<dbReference type="Proteomes" id="UP000585050">
    <property type="component" value="Unassembled WGS sequence"/>
</dbReference>
<keyword evidence="1" id="KW-0378">Hydrolase</keyword>
<evidence type="ECO:0000256" key="3">
    <source>
        <dbReference type="SAM" id="Coils"/>
    </source>
</evidence>
<feature type="chain" id="PRO_5031531569" evidence="5">
    <location>
        <begin position="27"/>
        <end position="752"/>
    </location>
</feature>
<evidence type="ECO:0000313" key="7">
    <source>
        <dbReference type="EMBL" id="NLR90314.1"/>
    </source>
</evidence>
<dbReference type="GO" id="GO:0016791">
    <property type="term" value="F:phosphatase activity"/>
    <property type="evidence" value="ECO:0007669"/>
    <property type="project" value="TreeGrafter"/>
</dbReference>
<keyword evidence="5" id="KW-0732">Signal</keyword>
<evidence type="ECO:0000313" key="8">
    <source>
        <dbReference type="Proteomes" id="UP000585050"/>
    </source>
</evidence>
<organism evidence="7 8">
    <name type="scientific">Flammeovirga agarivorans</name>
    <dbReference type="NCBI Taxonomy" id="2726742"/>
    <lineage>
        <taxon>Bacteria</taxon>
        <taxon>Pseudomonadati</taxon>
        <taxon>Bacteroidota</taxon>
        <taxon>Cytophagia</taxon>
        <taxon>Cytophagales</taxon>
        <taxon>Flammeovirgaceae</taxon>
        <taxon>Flammeovirga</taxon>
    </lineage>
</organism>
<keyword evidence="2" id="KW-0802">TPR repeat</keyword>
<dbReference type="SMART" id="SM00331">
    <property type="entry name" value="PP2C_SIG"/>
    <property type="match status" value="1"/>
</dbReference>
<dbReference type="InterPro" id="IPR011990">
    <property type="entry name" value="TPR-like_helical_dom_sf"/>
</dbReference>
<comment type="caution">
    <text evidence="7">The sequence shown here is derived from an EMBL/GenBank/DDBJ whole genome shotgun (WGS) entry which is preliminary data.</text>
</comment>
<proteinExistence type="predicted"/>
<dbReference type="InterPro" id="IPR052016">
    <property type="entry name" value="Bact_Sigma-Reg"/>
</dbReference>
<gene>
    <name evidence="7" type="ORF">HGP29_03810</name>
</gene>
<dbReference type="Pfam" id="PF07228">
    <property type="entry name" value="SpoIIE"/>
    <property type="match status" value="1"/>
</dbReference>
<sequence length="752" mass="86796">MGNTLHFRTNTSILILLFFIINSVYAHQQQSDEQLNLMNDDTEKVTFLTSTALMEQKKNPHHQSKPLMLANKAIKLARKINDENALLQAYNTKAILFREFSTFDQAIDYHKKAIIIAEKNLEEARKIELYLDLGATYRASHNFVEAKDIFTKAQELSHTLKMWEYEGISLINIGFMYLDLDEPKSAQHFFMEAEKLSSEHQLTDLYIIATIGIGKTYIPSNTNSERKKAKKYFSAAIKSSQKRKKQFFEGISNIDLGRIYLKENKMTYAYNYFVKAVKQLKPYKEKEYLSGEYRSLDDPLNFNRYYAEAISYQNSLKYYRGEISLSQYNQAVKEELELFGNPDQEELEHLRNALSELKQHYSFLDSINQLDEEEAARLLKDYLDRQKEKLKNLEDDKSYLRHLLIETEKIATEKIVMLEQKNQLQEALISKQNWIGISLVLLVIFIGTIGGYQYKIVNDKKKVNRALSQQNEKISEQNVEIKTTADQLQNALSTLQIQNKKTNESILAGWRIQNAMLPANQQLDDIIPQHFVLYKPRDIVSGDFYWVGKEKEHTIIAAIDCTGHGIPGAFMSMLGNALLNQVINVEGAISPDKILTKLDQYIAETLHQGLNNDSREGMDIALCVISPDQQSLQYAGAKNPLVLVRDRQPMIYKGVNRHVGGNRSSKKMIGFNKHEITIEPGDMFYIYSDGYQDQFGGPDNKKFMRKHLIAEFCEIAHLSLNEQNTHLDDTFEHWKKDKKQIDDVLVMGFKIS</sequence>
<keyword evidence="4" id="KW-1133">Transmembrane helix</keyword>
<keyword evidence="8" id="KW-1185">Reference proteome</keyword>
<name>A0A7X8SHJ6_9BACT</name>
<dbReference type="RefSeq" id="WP_168881017.1">
    <property type="nucleotide sequence ID" value="NZ_JABAIL010000001.1"/>
</dbReference>
<feature type="repeat" description="TPR" evidence="2">
    <location>
        <begin position="127"/>
        <end position="160"/>
    </location>
</feature>
<evidence type="ECO:0000259" key="6">
    <source>
        <dbReference type="SMART" id="SM00331"/>
    </source>
</evidence>
<dbReference type="AlphaFoldDB" id="A0A7X8SHJ6"/>
<dbReference type="InterPro" id="IPR001932">
    <property type="entry name" value="PPM-type_phosphatase-like_dom"/>
</dbReference>
<protein>
    <submittedName>
        <fullName evidence="7">SpoIIE family protein phosphatase</fullName>
    </submittedName>
</protein>
<dbReference type="InterPro" id="IPR019734">
    <property type="entry name" value="TPR_rpt"/>
</dbReference>
<dbReference type="PANTHER" id="PTHR43156:SF9">
    <property type="entry name" value="HAMP DOMAIN-CONTAINING PROTEIN"/>
    <property type="match status" value="1"/>
</dbReference>
<keyword evidence="4" id="KW-0472">Membrane</keyword>
<dbReference type="PANTHER" id="PTHR43156">
    <property type="entry name" value="STAGE II SPORULATION PROTEIN E-RELATED"/>
    <property type="match status" value="1"/>
</dbReference>
<accession>A0A7X8SHJ6</accession>
<dbReference type="Gene3D" id="3.60.40.10">
    <property type="entry name" value="PPM-type phosphatase domain"/>
    <property type="match status" value="1"/>
</dbReference>
<feature type="domain" description="PPM-type phosphatase" evidence="6">
    <location>
        <begin position="522"/>
        <end position="751"/>
    </location>
</feature>
<feature type="coiled-coil region" evidence="3">
    <location>
        <begin position="457"/>
        <end position="505"/>
    </location>
</feature>
<dbReference type="Gene3D" id="1.25.40.10">
    <property type="entry name" value="Tetratricopeptide repeat domain"/>
    <property type="match status" value="2"/>
</dbReference>
<keyword evidence="3" id="KW-0175">Coiled coil</keyword>
<dbReference type="SMART" id="SM00028">
    <property type="entry name" value="TPR"/>
    <property type="match status" value="4"/>
</dbReference>
<evidence type="ECO:0000256" key="5">
    <source>
        <dbReference type="SAM" id="SignalP"/>
    </source>
</evidence>
<feature type="coiled-coil region" evidence="3">
    <location>
        <begin position="376"/>
        <end position="403"/>
    </location>
</feature>
<evidence type="ECO:0000256" key="2">
    <source>
        <dbReference type="PROSITE-ProRule" id="PRU00339"/>
    </source>
</evidence>
<dbReference type="EMBL" id="JABAIL010000001">
    <property type="protein sequence ID" value="NLR90314.1"/>
    <property type="molecule type" value="Genomic_DNA"/>
</dbReference>
<evidence type="ECO:0000256" key="4">
    <source>
        <dbReference type="SAM" id="Phobius"/>
    </source>
</evidence>
<dbReference type="PROSITE" id="PS50005">
    <property type="entry name" value="TPR"/>
    <property type="match status" value="1"/>
</dbReference>
<feature type="transmembrane region" description="Helical" evidence="4">
    <location>
        <begin position="434"/>
        <end position="452"/>
    </location>
</feature>
<dbReference type="SUPFAM" id="SSF48452">
    <property type="entry name" value="TPR-like"/>
    <property type="match status" value="1"/>
</dbReference>
<reference evidence="7 8" key="1">
    <citation type="submission" date="2020-04" db="EMBL/GenBank/DDBJ databases">
        <title>Flammeovirga sp. SR4, a novel species isolated from seawater.</title>
        <authorList>
            <person name="Wang X."/>
        </authorList>
    </citation>
    <scope>NUCLEOTIDE SEQUENCE [LARGE SCALE GENOMIC DNA]</scope>
    <source>
        <strain evidence="7 8">SR4</strain>
    </source>
</reference>